<sequence>MTAPTAARDARAPDTDPHRIGHRDAGEGGDGGRVAGHGDGGPADKRTVVGFGFWIFLLSDIVMFSVLFAAYAVLEGATDGGPTARQLFDIDNAWVETLCLLFSSFTCGLTMIAAERRSALWTQLFLLATGVLGAAFLALELREFVDLIGRGAGPQRSAFLSSFFTLVGCHGLHVTAGLLWLGTMMAQVWTRGFQPNIARRLMCFSLFWHALDIIWVAVFTIVYLMGVRG</sequence>
<keyword evidence="10" id="KW-0560">Oxidoreductase</keyword>
<dbReference type="AlphaFoldDB" id="A0A1B3Z8S1"/>
<comment type="subcellular location">
    <subcellularLocation>
        <location evidence="1 17">Cell membrane</location>
        <topology evidence="1 17">Multi-pass membrane protein</topology>
    </subcellularLocation>
</comment>
<evidence type="ECO:0000256" key="6">
    <source>
        <dbReference type="ARBA" id="ARBA00022475"/>
    </source>
</evidence>
<organism evidence="21 22">
    <name type="scientific">Sphingomonas panacis</name>
    <dbReference type="NCBI Taxonomy" id="1560345"/>
    <lineage>
        <taxon>Bacteria</taxon>
        <taxon>Pseudomonadati</taxon>
        <taxon>Pseudomonadota</taxon>
        <taxon>Alphaproteobacteria</taxon>
        <taxon>Sphingomonadales</taxon>
        <taxon>Sphingomonadaceae</taxon>
        <taxon>Sphingomonas</taxon>
    </lineage>
</organism>
<evidence type="ECO:0000256" key="13">
    <source>
        <dbReference type="ARBA" id="ARBA00030072"/>
    </source>
</evidence>
<feature type="compositionally biased region" description="Basic and acidic residues" evidence="18">
    <location>
        <begin position="8"/>
        <end position="26"/>
    </location>
</feature>
<evidence type="ECO:0000256" key="9">
    <source>
        <dbReference type="ARBA" id="ARBA00022989"/>
    </source>
</evidence>
<feature type="transmembrane region" description="Helical" evidence="19">
    <location>
        <begin position="51"/>
        <end position="73"/>
    </location>
</feature>
<dbReference type="InterPro" id="IPR014206">
    <property type="entry name" value="Cyt_c_ubiqinol_oxidase_su3"/>
</dbReference>
<dbReference type="NCBIfam" id="TIGR02842">
    <property type="entry name" value="CyoC"/>
    <property type="match status" value="1"/>
</dbReference>
<comment type="subunit">
    <text evidence="3">Heterooctamer of two A chains, two B chains, two C chains and two D chains.</text>
</comment>
<protein>
    <recommendedName>
        <fullName evidence="4">Cytochrome bo(3) ubiquinol oxidase subunit 3</fullName>
    </recommendedName>
    <alternativeName>
        <fullName evidence="15">Cytochrome o ubiquinol oxidase subunit 3</fullName>
    </alternativeName>
    <alternativeName>
        <fullName evidence="13">Oxidase bo(3) subunit 3</fullName>
    </alternativeName>
    <alternativeName>
        <fullName evidence="16">Ubiquinol oxidase polypeptide III</fullName>
    </alternativeName>
    <alternativeName>
        <fullName evidence="14">Ubiquinol oxidase subunit 3</fullName>
    </alternativeName>
</protein>
<keyword evidence="9 19" id="KW-1133">Transmembrane helix</keyword>
<evidence type="ECO:0000313" key="22">
    <source>
        <dbReference type="Proteomes" id="UP000094256"/>
    </source>
</evidence>
<accession>A0A1B3Z8S1</accession>
<dbReference type="OrthoDB" id="9810850at2"/>
<evidence type="ECO:0000256" key="3">
    <source>
        <dbReference type="ARBA" id="ARBA00011700"/>
    </source>
</evidence>
<evidence type="ECO:0000256" key="8">
    <source>
        <dbReference type="ARBA" id="ARBA00022982"/>
    </source>
</evidence>
<evidence type="ECO:0000256" key="16">
    <source>
        <dbReference type="ARBA" id="ARBA00032717"/>
    </source>
</evidence>
<dbReference type="KEGG" id="span:AWL63_07445"/>
<keyword evidence="6" id="KW-1003">Cell membrane</keyword>
<evidence type="ECO:0000256" key="18">
    <source>
        <dbReference type="SAM" id="MobiDB-lite"/>
    </source>
</evidence>
<dbReference type="GO" id="GO:0005886">
    <property type="term" value="C:plasma membrane"/>
    <property type="evidence" value="ECO:0007669"/>
    <property type="project" value="UniProtKB-SubCell"/>
</dbReference>
<feature type="region of interest" description="Disordered" evidence="18">
    <location>
        <begin position="1"/>
        <end position="39"/>
    </location>
</feature>
<comment type="similarity">
    <text evidence="2 17">Belongs to the cytochrome c oxidase subunit 3 family.</text>
</comment>
<reference evidence="21 22" key="1">
    <citation type="submission" date="2016-01" db="EMBL/GenBank/DDBJ databases">
        <title>Complete genome and mega plasmid sequence of Sphingomonas panacis DCY99 elicits systemic resistance in rice to Xanthomonas oryzae.</title>
        <authorList>
            <person name="Kim Y.J."/>
            <person name="Yang D.C."/>
            <person name="Sing P."/>
        </authorList>
    </citation>
    <scope>NUCLEOTIDE SEQUENCE [LARGE SCALE GENOMIC DNA]</scope>
    <source>
        <strain evidence="21 22">DCY99</strain>
    </source>
</reference>
<feature type="domain" description="Heme-copper oxidase subunit III family profile" evidence="20">
    <location>
        <begin position="51"/>
        <end position="227"/>
    </location>
</feature>
<evidence type="ECO:0000256" key="1">
    <source>
        <dbReference type="ARBA" id="ARBA00004651"/>
    </source>
</evidence>
<feature type="transmembrane region" description="Helical" evidence="19">
    <location>
        <begin position="93"/>
        <end position="113"/>
    </location>
</feature>
<evidence type="ECO:0000259" key="20">
    <source>
        <dbReference type="PROSITE" id="PS50253"/>
    </source>
</evidence>
<dbReference type="InterPro" id="IPR000298">
    <property type="entry name" value="Cyt_c_oxidase-like_su3"/>
</dbReference>
<dbReference type="STRING" id="1560345.AWL63_07445"/>
<evidence type="ECO:0000256" key="15">
    <source>
        <dbReference type="ARBA" id="ARBA00032189"/>
    </source>
</evidence>
<feature type="compositionally biased region" description="Gly residues" evidence="18">
    <location>
        <begin position="28"/>
        <end position="39"/>
    </location>
</feature>
<dbReference type="GO" id="GO:0004129">
    <property type="term" value="F:cytochrome-c oxidase activity"/>
    <property type="evidence" value="ECO:0007669"/>
    <property type="project" value="InterPro"/>
</dbReference>
<dbReference type="PANTHER" id="PTHR11403:SF2">
    <property type="entry name" value="CYTOCHROME BO(3) UBIQUINOL OXIDASE SUBUNIT 3"/>
    <property type="match status" value="1"/>
</dbReference>
<gene>
    <name evidence="21" type="ORF">AWL63_07445</name>
</gene>
<dbReference type="PROSITE" id="PS50253">
    <property type="entry name" value="COX3"/>
    <property type="match status" value="1"/>
</dbReference>
<proteinExistence type="inferred from homology"/>
<feature type="transmembrane region" description="Helical" evidence="19">
    <location>
        <begin position="120"/>
        <end position="139"/>
    </location>
</feature>
<evidence type="ECO:0000256" key="4">
    <source>
        <dbReference type="ARBA" id="ARBA00014687"/>
    </source>
</evidence>
<dbReference type="InterPro" id="IPR024791">
    <property type="entry name" value="Cyt_c/ubiquinol_Oxase_su3"/>
</dbReference>
<keyword evidence="22" id="KW-1185">Reference proteome</keyword>
<dbReference type="InterPro" id="IPR035973">
    <property type="entry name" value="Cyt_c_oxidase_su3-like_sf"/>
</dbReference>
<dbReference type="InterPro" id="IPR033946">
    <property type="entry name" value="Ubiquinol_oxase_su3_dom"/>
</dbReference>
<evidence type="ECO:0000256" key="14">
    <source>
        <dbReference type="ARBA" id="ARBA00031884"/>
    </source>
</evidence>
<dbReference type="Gene3D" id="1.20.120.80">
    <property type="entry name" value="Cytochrome c oxidase, subunit III, four-helix bundle"/>
    <property type="match status" value="1"/>
</dbReference>
<dbReference type="Proteomes" id="UP000094256">
    <property type="component" value="Chromosome"/>
</dbReference>
<dbReference type="CDD" id="cd02863">
    <property type="entry name" value="Ubiquinol_oxidase_III"/>
    <property type="match status" value="1"/>
</dbReference>
<comment type="function">
    <text evidence="12">Cytochrome bo(3) ubiquinol terminal oxidase is the component of the aerobic respiratory chain of E.coli that predominates when cells are grown at high aeration. Has proton pump activity across the membrane in addition to electron transfer, pumping 2 protons/electron.</text>
</comment>
<evidence type="ECO:0000256" key="19">
    <source>
        <dbReference type="SAM" id="Phobius"/>
    </source>
</evidence>
<keyword evidence="8" id="KW-0249">Electron transport</keyword>
<dbReference type="PANTHER" id="PTHR11403">
    <property type="entry name" value="CYTOCHROME C OXIDASE SUBUNIT III"/>
    <property type="match status" value="1"/>
</dbReference>
<keyword evidence="7 17" id="KW-0812">Transmembrane</keyword>
<dbReference type="RefSeq" id="WP_069204393.1">
    <property type="nucleotide sequence ID" value="NZ_CP014168.1"/>
</dbReference>
<evidence type="ECO:0000256" key="10">
    <source>
        <dbReference type="ARBA" id="ARBA00023002"/>
    </source>
</evidence>
<evidence type="ECO:0000256" key="7">
    <source>
        <dbReference type="ARBA" id="ARBA00022692"/>
    </source>
</evidence>
<dbReference type="InterPro" id="IPR013833">
    <property type="entry name" value="Cyt_c_oxidase_su3_a-hlx"/>
</dbReference>
<dbReference type="GO" id="GO:0019646">
    <property type="term" value="P:aerobic electron transport chain"/>
    <property type="evidence" value="ECO:0007669"/>
    <property type="project" value="InterPro"/>
</dbReference>
<evidence type="ECO:0000313" key="21">
    <source>
        <dbReference type="EMBL" id="AOH83826.1"/>
    </source>
</evidence>
<evidence type="ECO:0000256" key="12">
    <source>
        <dbReference type="ARBA" id="ARBA00025694"/>
    </source>
</evidence>
<dbReference type="EMBL" id="CP014168">
    <property type="protein sequence ID" value="AOH83826.1"/>
    <property type="molecule type" value="Genomic_DNA"/>
</dbReference>
<feature type="transmembrane region" description="Helical" evidence="19">
    <location>
        <begin position="201"/>
        <end position="225"/>
    </location>
</feature>
<feature type="transmembrane region" description="Helical" evidence="19">
    <location>
        <begin position="159"/>
        <end position="181"/>
    </location>
</feature>
<keyword evidence="5" id="KW-0813">Transport</keyword>
<dbReference type="GO" id="GO:0009486">
    <property type="term" value="F:cytochrome bo3 ubiquinol oxidase activity"/>
    <property type="evidence" value="ECO:0007669"/>
    <property type="project" value="InterPro"/>
</dbReference>
<evidence type="ECO:0000256" key="5">
    <source>
        <dbReference type="ARBA" id="ARBA00022448"/>
    </source>
</evidence>
<dbReference type="SUPFAM" id="SSF81452">
    <property type="entry name" value="Cytochrome c oxidase subunit III-like"/>
    <property type="match status" value="1"/>
</dbReference>
<evidence type="ECO:0000256" key="2">
    <source>
        <dbReference type="ARBA" id="ARBA00010581"/>
    </source>
</evidence>
<evidence type="ECO:0000256" key="11">
    <source>
        <dbReference type="ARBA" id="ARBA00023136"/>
    </source>
</evidence>
<name>A0A1B3Z8S1_9SPHN</name>
<keyword evidence="11 19" id="KW-0472">Membrane</keyword>
<evidence type="ECO:0000256" key="17">
    <source>
        <dbReference type="RuleBase" id="RU003376"/>
    </source>
</evidence>
<dbReference type="Pfam" id="PF00510">
    <property type="entry name" value="COX3"/>
    <property type="match status" value="1"/>
</dbReference>
<dbReference type="FunFam" id="1.20.120.80:FF:000001">
    <property type="entry name" value="Cytochrome (Ubi)quinol oxidase subunit III"/>
    <property type="match status" value="1"/>
</dbReference>